<comment type="subcellular location">
    <subcellularLocation>
        <location evidence="1">Cell membrane</location>
        <topology evidence="1">Multi-pass membrane protein</topology>
    </subcellularLocation>
</comment>
<dbReference type="EMBL" id="FQYV01000010">
    <property type="protein sequence ID" value="SHJ16192.1"/>
    <property type="molecule type" value="Genomic_DNA"/>
</dbReference>
<evidence type="ECO:0000313" key="9">
    <source>
        <dbReference type="EMBL" id="SHJ16192.1"/>
    </source>
</evidence>
<feature type="domain" description="ABC-type uncharacterised transport system" evidence="7">
    <location>
        <begin position="424"/>
        <end position="734"/>
    </location>
</feature>
<keyword evidence="10" id="KW-1185">Reference proteome</keyword>
<feature type="transmembrane region" description="Helical" evidence="6">
    <location>
        <begin position="214"/>
        <end position="233"/>
    </location>
</feature>
<organism evidence="9 10">
    <name type="scientific">Aequorivita viscosa</name>
    <dbReference type="NCBI Taxonomy" id="797419"/>
    <lineage>
        <taxon>Bacteria</taxon>
        <taxon>Pseudomonadati</taxon>
        <taxon>Bacteroidota</taxon>
        <taxon>Flavobacteriia</taxon>
        <taxon>Flavobacteriales</taxon>
        <taxon>Flavobacteriaceae</taxon>
        <taxon>Aequorivita</taxon>
    </lineage>
</organism>
<dbReference type="InterPro" id="IPR029062">
    <property type="entry name" value="Class_I_gatase-like"/>
</dbReference>
<feature type="transmembrane region" description="Helical" evidence="6">
    <location>
        <begin position="245"/>
        <end position="265"/>
    </location>
</feature>
<evidence type="ECO:0000256" key="5">
    <source>
        <dbReference type="ARBA" id="ARBA00023136"/>
    </source>
</evidence>
<evidence type="ECO:0000256" key="2">
    <source>
        <dbReference type="ARBA" id="ARBA00022475"/>
    </source>
</evidence>
<dbReference type="NCBIfam" id="TIGR03521">
    <property type="entry name" value="GldG"/>
    <property type="match status" value="1"/>
</dbReference>
<reference evidence="10" key="1">
    <citation type="submission" date="2016-11" db="EMBL/GenBank/DDBJ databases">
        <authorList>
            <person name="Varghese N."/>
            <person name="Submissions S."/>
        </authorList>
    </citation>
    <scope>NUCLEOTIDE SEQUENCE [LARGE SCALE GENOMIC DNA]</scope>
    <source>
        <strain evidence="10">DSM 26349</strain>
    </source>
</reference>
<evidence type="ECO:0000259" key="8">
    <source>
        <dbReference type="Pfam" id="PF23357"/>
    </source>
</evidence>
<protein>
    <submittedName>
        <fullName evidence="9">ABC-2 type transport system permease protein</fullName>
    </submittedName>
</protein>
<dbReference type="InterPro" id="IPR019863">
    <property type="entry name" value="Motility-assoc_ABC-rel_GldG"/>
</dbReference>
<feature type="transmembrane region" description="Helical" evidence="6">
    <location>
        <begin position="165"/>
        <end position="182"/>
    </location>
</feature>
<dbReference type="InterPro" id="IPR019860">
    <property type="entry name" value="Motility-assoc_ABC_perm_GldF"/>
</dbReference>
<feature type="domain" description="DUF7088" evidence="8">
    <location>
        <begin position="272"/>
        <end position="376"/>
    </location>
</feature>
<dbReference type="PANTHER" id="PTHR30294:SF29">
    <property type="entry name" value="MULTIDRUG ABC TRANSPORTER PERMEASE YBHS-RELATED"/>
    <property type="match status" value="1"/>
</dbReference>
<sequence length="799" mass="89536">MFTIIKREINSFFSSTIGYLVIAVFLVINGLFLWVFSGNFNILDSGFADLSPYFELAPWVLLFLIPAVCMRAFSDEMKMGTMELLLTKPITLKEIVLGKYFGAVILIIIALIPTGLYVFTISELGNPAGNWDVGSTIGSYIGLFFLVMAYTAIGIFASTLSQNQIVAFIIAVFLSFALYYGFEGFASSAFDISNFGMKAHFESVARGVLDTRDLIYFLLLTILFLALTTFKLNKEKSSTTKKGQIAFLVPIIGLVLLIAFGNSLYMRFDLTQDKRFTLSEEAKKIVDQVHSPIVIDVFLKGEFPPEFKRLQNETKQLLDEFAAYNSNIRFAFANPSEKGSEHFLSQFEEYGLIPAQISVVESGKQSTEIIYPWALAHYNGRTVKIPLLKNQLGATSEERVNSSLQNLQYSFADGFKKLATEKSKKVAVLKGNGEYDDRYIADFFSTLRDYYFIAPFTLDSVASNASKTLKALNGFDLIIAAQPTEAFTDAEKYVLDQYIMNGGNSLWLMDATQMHLDPESGNAFAFGKDLNLNDFFFKYGVRINPNLVKDVYSAPIVLATGEEQESQYNKYPWFFSPLSSSANNHPIVANLEAVKFDYASSIDTLPNNIKKTVLLSTSPITKIVGLPFEINFDIEIPNSLQIVNEGPNPNEYNAGEVPLAVLLEGSFTSVFKNRVKPFKLLDGLNNYDDGKASKMVVISDGDVIKNQMQGNRPLELGFDNGTNSFYGNKEFLLNTVNYLLDDSGLINIRTRKIAVPFLDIQKTALERNKWQMLNLLLPLGLLALFGVLFTLYRKRRYTR</sequence>
<feature type="transmembrane region" description="Helical" evidence="6">
    <location>
        <begin position="772"/>
        <end position="792"/>
    </location>
</feature>
<evidence type="ECO:0000313" key="10">
    <source>
        <dbReference type="Proteomes" id="UP000184172"/>
    </source>
</evidence>
<evidence type="ECO:0000256" key="6">
    <source>
        <dbReference type="SAM" id="Phobius"/>
    </source>
</evidence>
<dbReference type="AlphaFoldDB" id="A0A1M6H212"/>
<dbReference type="Proteomes" id="UP000184172">
    <property type="component" value="Unassembled WGS sequence"/>
</dbReference>
<keyword evidence="5 6" id="KW-0472">Membrane</keyword>
<evidence type="ECO:0000256" key="1">
    <source>
        <dbReference type="ARBA" id="ARBA00004651"/>
    </source>
</evidence>
<evidence type="ECO:0000256" key="3">
    <source>
        <dbReference type="ARBA" id="ARBA00022692"/>
    </source>
</evidence>
<dbReference type="NCBIfam" id="TIGR03518">
    <property type="entry name" value="ABC_perm_GldF"/>
    <property type="match status" value="1"/>
</dbReference>
<feature type="transmembrane region" description="Helical" evidence="6">
    <location>
        <begin position="139"/>
        <end position="158"/>
    </location>
</feature>
<dbReference type="GO" id="GO:0140359">
    <property type="term" value="F:ABC-type transporter activity"/>
    <property type="evidence" value="ECO:0007669"/>
    <property type="project" value="InterPro"/>
</dbReference>
<keyword evidence="3 6" id="KW-0812">Transmembrane</keyword>
<feature type="transmembrane region" description="Helical" evidence="6">
    <location>
        <begin position="95"/>
        <end position="119"/>
    </location>
</feature>
<dbReference type="STRING" id="797419.SAMN05216556_110103"/>
<proteinExistence type="predicted"/>
<evidence type="ECO:0000259" key="7">
    <source>
        <dbReference type="Pfam" id="PF09822"/>
    </source>
</evidence>
<keyword evidence="2" id="KW-1003">Cell membrane</keyword>
<keyword evidence="4 6" id="KW-1133">Transmembrane helix</keyword>
<dbReference type="InterPro" id="IPR019196">
    <property type="entry name" value="ABC_transp_unknown"/>
</dbReference>
<dbReference type="Pfam" id="PF23357">
    <property type="entry name" value="DUF7088"/>
    <property type="match status" value="1"/>
</dbReference>
<dbReference type="SUPFAM" id="SSF52317">
    <property type="entry name" value="Class I glutamine amidotransferase-like"/>
    <property type="match status" value="1"/>
</dbReference>
<dbReference type="Pfam" id="PF12679">
    <property type="entry name" value="ABC2_membrane_2"/>
    <property type="match status" value="1"/>
</dbReference>
<accession>A0A1M6H212</accession>
<dbReference type="RefSeq" id="WP_073217679.1">
    <property type="nucleotide sequence ID" value="NZ_FNNS01000010.1"/>
</dbReference>
<evidence type="ECO:0000256" key="4">
    <source>
        <dbReference type="ARBA" id="ARBA00022989"/>
    </source>
</evidence>
<name>A0A1M6H212_9FLAO</name>
<dbReference type="GO" id="GO:0005886">
    <property type="term" value="C:plasma membrane"/>
    <property type="evidence" value="ECO:0007669"/>
    <property type="project" value="UniProtKB-SubCell"/>
</dbReference>
<dbReference type="PANTHER" id="PTHR30294">
    <property type="entry name" value="MEMBRANE COMPONENT OF ABC TRANSPORTER YHHJ-RELATED"/>
    <property type="match status" value="1"/>
</dbReference>
<dbReference type="Pfam" id="PF09822">
    <property type="entry name" value="ABC_transp_aux"/>
    <property type="match status" value="1"/>
</dbReference>
<dbReference type="OrthoDB" id="9777219at2"/>
<dbReference type="InterPro" id="IPR051449">
    <property type="entry name" value="ABC-2_transporter_component"/>
</dbReference>
<gene>
    <name evidence="9" type="ORF">SAMN04487908_11086</name>
</gene>
<feature type="transmembrane region" description="Helical" evidence="6">
    <location>
        <begin position="56"/>
        <end position="74"/>
    </location>
</feature>
<dbReference type="InterPro" id="IPR055396">
    <property type="entry name" value="DUF7088"/>
</dbReference>
<feature type="transmembrane region" description="Helical" evidence="6">
    <location>
        <begin position="12"/>
        <end position="36"/>
    </location>
</feature>